<dbReference type="InterPro" id="IPR036890">
    <property type="entry name" value="HATPase_C_sf"/>
</dbReference>
<dbReference type="SMART" id="SM00387">
    <property type="entry name" value="HATPase_c"/>
    <property type="match status" value="1"/>
</dbReference>
<dbReference type="InterPro" id="IPR005467">
    <property type="entry name" value="His_kinase_dom"/>
</dbReference>
<gene>
    <name evidence="8" type="primary">zraS</name>
    <name evidence="8" type="ORF">ERS852385_00512</name>
</gene>
<evidence type="ECO:0000256" key="3">
    <source>
        <dbReference type="ARBA" id="ARBA00022553"/>
    </source>
</evidence>
<keyword evidence="6" id="KW-0812">Transmembrane</keyword>
<evidence type="ECO:0000256" key="4">
    <source>
        <dbReference type="ARBA" id="ARBA00022777"/>
    </source>
</evidence>
<keyword evidence="4" id="KW-0418">Kinase</keyword>
<evidence type="ECO:0000313" key="8">
    <source>
        <dbReference type="EMBL" id="CUN47504.1"/>
    </source>
</evidence>
<feature type="transmembrane region" description="Helical" evidence="6">
    <location>
        <begin position="121"/>
        <end position="139"/>
    </location>
</feature>
<evidence type="ECO:0000256" key="2">
    <source>
        <dbReference type="ARBA" id="ARBA00012438"/>
    </source>
</evidence>
<sequence>MISKHRELFIFICMLLIVPLAGEPRIHPFGNEFSSFRVSFGSPMFLLFLLWLRNVPMAVSGLAVGIAVVLFRGALDAIGGAPISTGVYQHIPTFFYYFTYAICFSCMKLNRAPITTQAMKIAFWAIIAEVIASIAELYTMDLFLGTQAAIITVPVLARLTGIAFLRCFFILSFFFLSQLYLTEIHLAHELHEKNRLTMMIANIYEEVFELRQALHKAETATHDCYGIYEDLRSLHDPAELTRITQEALRVAGEVHDIKKDNQRIYAALSEMTSQNNSHKLNDYLSPAEICRLIVHAQKKYARQLDKRIEFSTDVSARLPELHAYTILSILNNLTANAIEAIHERGSIAISMKRMGSDLHLEVTNTGSSIPLRRLRQIFRPGYTTKYDSDGRASSGVGLTYVKSLAEHLGGSITAASDGKDNVTFHIALPLNSLMTHPIANLPAVEKAGAASSQQKGPLS</sequence>
<dbReference type="Gene3D" id="3.30.565.10">
    <property type="entry name" value="Histidine kinase-like ATPase, C-terminal domain"/>
    <property type="match status" value="1"/>
</dbReference>
<keyword evidence="6" id="KW-1133">Transmembrane helix</keyword>
<evidence type="ECO:0000256" key="6">
    <source>
        <dbReference type="SAM" id="Phobius"/>
    </source>
</evidence>
<dbReference type="GO" id="GO:0000155">
    <property type="term" value="F:phosphorelay sensor kinase activity"/>
    <property type="evidence" value="ECO:0007669"/>
    <property type="project" value="TreeGrafter"/>
</dbReference>
<dbReference type="STRING" id="187979.ERS852385_00512"/>
<dbReference type="SUPFAM" id="SSF55874">
    <property type="entry name" value="ATPase domain of HSP90 chaperone/DNA topoisomerase II/histidine kinase"/>
    <property type="match status" value="1"/>
</dbReference>
<dbReference type="OrthoDB" id="1674512at2"/>
<dbReference type="PANTHER" id="PTHR43547:SF10">
    <property type="entry name" value="SENSOR HISTIDINE KINASE DCUS"/>
    <property type="match status" value="1"/>
</dbReference>
<name>A0A173X7A6_9FIRM</name>
<evidence type="ECO:0000259" key="7">
    <source>
        <dbReference type="PROSITE" id="PS50109"/>
    </source>
</evidence>
<evidence type="ECO:0000313" key="9">
    <source>
        <dbReference type="Proteomes" id="UP000095546"/>
    </source>
</evidence>
<reference evidence="8 9" key="1">
    <citation type="submission" date="2015-09" db="EMBL/GenBank/DDBJ databases">
        <authorList>
            <consortium name="Pathogen Informatics"/>
        </authorList>
    </citation>
    <scope>NUCLEOTIDE SEQUENCE [LARGE SCALE GENOMIC DNA]</scope>
    <source>
        <strain evidence="8 9">2789STDY5608828</strain>
    </source>
</reference>
<keyword evidence="3" id="KW-0597">Phosphoprotein</keyword>
<feature type="domain" description="Histidine kinase" evidence="7">
    <location>
        <begin position="326"/>
        <end position="432"/>
    </location>
</feature>
<keyword evidence="5" id="KW-0902">Two-component regulatory system</keyword>
<dbReference type="RefSeq" id="WP_055160373.1">
    <property type="nucleotide sequence ID" value="NZ_CABIWZ010000002.1"/>
</dbReference>
<dbReference type="AlphaFoldDB" id="A0A173X7A6"/>
<dbReference type="EMBL" id="CYYU01000002">
    <property type="protein sequence ID" value="CUN47504.1"/>
    <property type="molecule type" value="Genomic_DNA"/>
</dbReference>
<dbReference type="InterPro" id="IPR004358">
    <property type="entry name" value="Sig_transdc_His_kin-like_C"/>
</dbReference>
<dbReference type="EC" id="2.7.13.3" evidence="2"/>
<keyword evidence="8" id="KW-0808">Transferase</keyword>
<dbReference type="PROSITE" id="PS50109">
    <property type="entry name" value="HIS_KIN"/>
    <property type="match status" value="1"/>
</dbReference>
<dbReference type="PRINTS" id="PR00344">
    <property type="entry name" value="BCTRLSENSOR"/>
</dbReference>
<dbReference type="Pfam" id="PF02518">
    <property type="entry name" value="HATPase_c"/>
    <property type="match status" value="1"/>
</dbReference>
<feature type="transmembrane region" description="Helical" evidence="6">
    <location>
        <begin position="159"/>
        <end position="181"/>
    </location>
</feature>
<dbReference type="Proteomes" id="UP000095546">
    <property type="component" value="Unassembled WGS sequence"/>
</dbReference>
<evidence type="ECO:0000256" key="1">
    <source>
        <dbReference type="ARBA" id="ARBA00000085"/>
    </source>
</evidence>
<feature type="transmembrane region" description="Helical" evidence="6">
    <location>
        <begin position="58"/>
        <end position="75"/>
    </location>
</feature>
<comment type="catalytic activity">
    <reaction evidence="1">
        <text>ATP + protein L-histidine = ADP + protein N-phospho-L-histidine.</text>
        <dbReference type="EC" id="2.7.13.3"/>
    </reaction>
</comment>
<protein>
    <recommendedName>
        <fullName evidence="2">histidine kinase</fullName>
        <ecNumber evidence="2">2.7.13.3</ecNumber>
    </recommendedName>
</protein>
<keyword evidence="6" id="KW-0472">Membrane</keyword>
<dbReference type="InterPro" id="IPR003594">
    <property type="entry name" value="HATPase_dom"/>
</dbReference>
<accession>A0A173X7A6</accession>
<keyword evidence="9" id="KW-1185">Reference proteome</keyword>
<dbReference type="PANTHER" id="PTHR43547">
    <property type="entry name" value="TWO-COMPONENT HISTIDINE KINASE"/>
    <property type="match status" value="1"/>
</dbReference>
<dbReference type="eggNOG" id="COG3290">
    <property type="taxonomic scope" value="Bacteria"/>
</dbReference>
<evidence type="ECO:0000256" key="5">
    <source>
        <dbReference type="ARBA" id="ARBA00023012"/>
    </source>
</evidence>
<organism evidence="8 9">
    <name type="scientific">Mitsuokella jalaludinii</name>
    <dbReference type="NCBI Taxonomy" id="187979"/>
    <lineage>
        <taxon>Bacteria</taxon>
        <taxon>Bacillati</taxon>
        <taxon>Bacillota</taxon>
        <taxon>Negativicutes</taxon>
        <taxon>Selenomonadales</taxon>
        <taxon>Selenomonadaceae</taxon>
        <taxon>Mitsuokella</taxon>
    </lineage>
</organism>
<proteinExistence type="predicted"/>